<keyword evidence="3" id="KW-1185">Reference proteome</keyword>
<dbReference type="SUPFAM" id="SSF101908">
    <property type="entry name" value="Putative isomerase YbhE"/>
    <property type="match status" value="1"/>
</dbReference>
<dbReference type="Gene3D" id="2.60.40.10">
    <property type="entry name" value="Immunoglobulins"/>
    <property type="match status" value="1"/>
</dbReference>
<dbReference type="InterPro" id="IPR013783">
    <property type="entry name" value="Ig-like_fold"/>
</dbReference>
<protein>
    <submittedName>
        <fullName evidence="2">Kinase domain protein</fullName>
    </submittedName>
</protein>
<dbReference type="SUPFAM" id="SSF50969">
    <property type="entry name" value="YVTN repeat-like/Quinoprotein amine dehydrogenase"/>
    <property type="match status" value="1"/>
</dbReference>
<dbReference type="GO" id="GO:0005509">
    <property type="term" value="F:calcium ion binding"/>
    <property type="evidence" value="ECO:0007669"/>
    <property type="project" value="InterPro"/>
</dbReference>
<feature type="chain" id="PRO_5004201236" evidence="1">
    <location>
        <begin position="20"/>
        <end position="1678"/>
    </location>
</feature>
<evidence type="ECO:0000313" key="3">
    <source>
        <dbReference type="Proteomes" id="UP000009168"/>
    </source>
</evidence>
<dbReference type="GO" id="GO:0016301">
    <property type="term" value="F:kinase activity"/>
    <property type="evidence" value="ECO:0007669"/>
    <property type="project" value="UniProtKB-KW"/>
</dbReference>
<organism evidence="2 3">
    <name type="scientific">Tetrahymena thermophila (strain SB210)</name>
    <dbReference type="NCBI Taxonomy" id="312017"/>
    <lineage>
        <taxon>Eukaryota</taxon>
        <taxon>Sar</taxon>
        <taxon>Alveolata</taxon>
        <taxon>Ciliophora</taxon>
        <taxon>Intramacronucleata</taxon>
        <taxon>Oligohymenophorea</taxon>
        <taxon>Hymenostomatida</taxon>
        <taxon>Tetrahymenina</taxon>
        <taxon>Tetrahymenidae</taxon>
        <taxon>Tetrahymena</taxon>
    </lineage>
</organism>
<evidence type="ECO:0000256" key="1">
    <source>
        <dbReference type="SAM" id="SignalP"/>
    </source>
</evidence>
<keyword evidence="1" id="KW-0732">Signal</keyword>
<dbReference type="Proteomes" id="UP000009168">
    <property type="component" value="Unassembled WGS sequence"/>
</dbReference>
<dbReference type="OrthoDB" id="327717at2759"/>
<dbReference type="InParanoid" id="Q22NR6"/>
<dbReference type="GO" id="GO:0016020">
    <property type="term" value="C:membrane"/>
    <property type="evidence" value="ECO:0007669"/>
    <property type="project" value="InterPro"/>
</dbReference>
<sequence>MKNLVLSIFIYVFYFNSLSISTSKVQSPNTWVYSSQYDYIIPISEPQDIYNNIKIAQQANLIFVAAGNSGVKVLDPKKSYQVISTLRSDEYLEGFTITQDAKYVFLPLNSKLTIFDYTSRSQFQQIAQDSVQILNVDMVINKAETVVFIFQSTGQIRAVNVSNKKNPTFAGTVTWRSSQIQSGLLSQDDQWLFVCQGFQGLAIYKITYNQDGTVSFFLAGAFLGATFGSYAINLTSDLKYIINIDNKKGVSIGDFTQITNSGGVYKSATYTVTWWPTDITLPSPYSLCLSGDNNFLFLGVLSQGIYVVDITDKTKPVLYEVIQVAYQGKSIKLSQDESNLFYANGQSVQIFPKTTPNLSDQYLNLFNKHLVTSYDWSSTYFYWRCVIDDTNKMYYGSFDDDGLWIFDASLPEDMVLKVKQFKPPNSLANIDIVVFLRGFQYIVLPVIDNVNVFAVYATNDIITLGSGANAIQMVAYDTDNYIVDADYDEIVNLLVGALGNSVIFMDIATIGSFSIKTVWKFTNKMKGSCTGVMFSGDFKYLIGASRGYGYFVLDIRSLSNIQLVNYIDSLGAENVFKYKISPNYGFFVDGLQGIFIASFDKMPQIDIISRVEILGWSNDITFLNNEKLLLVSTLEQGMVTMVDISDINHPFIVSEYNYENQNGMSTCAFQDNSYIFINNNIGVLTLPTISPVQMHVEVQQVLEYSSIVQDFIFQKMDIKDVFTVGMNIQLDIIFLYQPLDLIVDSIWHYQKQQIDLIPIWMNYDPEAYSINIQVVKEAIDEKNINQPLVNTIILKTLNPLYQTDFNYNNASCPTSQTQNEDIFKYVLSHGYINNNSVVNPNLSFTSTEEITIFPNLSESFNQCISTMIKKTLLNSIQYSPIFLFFKTSLIYTQKPADKLTYIQTVAKKVSVQLIVPKFSGKFIYQNQIGVNLTVNSDKNIIEISGLVENVNGYLANKLILYAMPGFSYGQIQAQLIISDDINYDLQYDLLLPQIPFLKEKSPVQLNPQYILQDQFNQNYSNGEIEILTSFLFNFVQTTFQSFDVGQVTYIAYILQGDQFLVLDASHWISYNAESQKFYGTPPQSSFKTSVTIKLVGDDGYQKISDTFVIKINKLPVLLVMQWISQILGPIIGVFGLYKYRNIFYNSFFKYKNRYTKINTVVNQKFILKIPLISQDLNQAKEMIENLIQIIYKEKNGIKKQINLGKIARLNTLKIGDIENDHALKKEEEKLQKKALKIQNSSEIEITNNKNNGDNNHSIQKNNFAFNTDRNDITNQFKDKIMASKNNFRNSKIEKQYLNQEGKINMQQVIQDMLLYNVTFKISGKKLEAKAYKEELYNKQSSLYKCIKLLLARYFISLDKKSHLVSEYIKYYGKQNCFLYSSNDWYKQFVDIVSEDQLDKNGQIIAFPKILINQNKIAPVLMQLELLSSKLESFEFITSKGINPYLVKLVLKADALGINLNPPSSLFPSQGESLYIKPSQLKSVESFKYAPGGTCFPIIKFFNMEYDPYGPKENMQFPNWLELIMQSKVIILQGTPQQQDAEEILIRFYGLQGFIYRSFTLRVKDTEENYQKSKFAFKLRDSKFKQEHVQNKDNSQLLIVNDKFYEQQNTQNDFGLSVNQFQSIFNTVENHEKKDLQQNFENSPQIDNLPTECIGTPDINYKEDILKEQDCIDQINLNQ</sequence>
<proteinExistence type="predicted"/>
<dbReference type="InterPro" id="IPR011044">
    <property type="entry name" value="Quino_amine_DH_bsu"/>
</dbReference>
<evidence type="ECO:0000313" key="2">
    <source>
        <dbReference type="EMBL" id="EAR86719.2"/>
    </source>
</evidence>
<dbReference type="HOGENOM" id="CLU_000949_0_0_1"/>
<dbReference type="SUPFAM" id="SSF49313">
    <property type="entry name" value="Cadherin-like"/>
    <property type="match status" value="1"/>
</dbReference>
<dbReference type="InterPro" id="IPR015919">
    <property type="entry name" value="Cadherin-like_sf"/>
</dbReference>
<gene>
    <name evidence="2" type="ORF">TTHERM_00197830</name>
</gene>
<reference evidence="3" key="1">
    <citation type="journal article" date="2006" name="PLoS Biol.">
        <title>Macronuclear genome sequence of the ciliate Tetrahymena thermophila, a model eukaryote.</title>
        <authorList>
            <person name="Eisen J.A."/>
            <person name="Coyne R.S."/>
            <person name="Wu M."/>
            <person name="Wu D."/>
            <person name="Thiagarajan M."/>
            <person name="Wortman J.R."/>
            <person name="Badger J.H."/>
            <person name="Ren Q."/>
            <person name="Amedeo P."/>
            <person name="Jones K.M."/>
            <person name="Tallon L.J."/>
            <person name="Delcher A.L."/>
            <person name="Salzberg S.L."/>
            <person name="Silva J.C."/>
            <person name="Haas B.J."/>
            <person name="Majoros W.H."/>
            <person name="Farzad M."/>
            <person name="Carlton J.M."/>
            <person name="Smith R.K. Jr."/>
            <person name="Garg J."/>
            <person name="Pearlman R.E."/>
            <person name="Karrer K.M."/>
            <person name="Sun L."/>
            <person name="Manning G."/>
            <person name="Elde N.C."/>
            <person name="Turkewitz A.P."/>
            <person name="Asai D.J."/>
            <person name="Wilkes D.E."/>
            <person name="Wang Y."/>
            <person name="Cai H."/>
            <person name="Collins K."/>
            <person name="Stewart B.A."/>
            <person name="Lee S.R."/>
            <person name="Wilamowska K."/>
            <person name="Weinberg Z."/>
            <person name="Ruzzo W.L."/>
            <person name="Wloga D."/>
            <person name="Gaertig J."/>
            <person name="Frankel J."/>
            <person name="Tsao C.-C."/>
            <person name="Gorovsky M.A."/>
            <person name="Keeling P.J."/>
            <person name="Waller R.F."/>
            <person name="Patron N.J."/>
            <person name="Cherry J.M."/>
            <person name="Stover N.A."/>
            <person name="Krieger C.J."/>
            <person name="del Toro C."/>
            <person name="Ryder H.F."/>
            <person name="Williamson S.C."/>
            <person name="Barbeau R.A."/>
            <person name="Hamilton E.P."/>
            <person name="Orias E."/>
        </authorList>
    </citation>
    <scope>NUCLEOTIDE SEQUENCE [LARGE SCALE GENOMIC DNA]</scope>
    <source>
        <strain evidence="3">SB210</strain>
    </source>
</reference>
<name>Q22NR6_TETTS</name>
<keyword evidence="2" id="KW-0418">Kinase</keyword>
<feature type="signal peptide" evidence="1">
    <location>
        <begin position="1"/>
        <end position="19"/>
    </location>
</feature>
<accession>Q22NR6</accession>
<dbReference type="KEGG" id="tet:TTHERM_00197830"/>
<dbReference type="EMBL" id="GG662857">
    <property type="protein sequence ID" value="EAR86719.2"/>
    <property type="molecule type" value="Genomic_DNA"/>
</dbReference>
<dbReference type="RefSeq" id="XP_001006964.2">
    <property type="nucleotide sequence ID" value="XM_001006964.2"/>
</dbReference>
<keyword evidence="2" id="KW-0808">Transferase</keyword>
<dbReference type="GeneID" id="7827057"/>